<proteinExistence type="predicted"/>
<name>A0ABU1PST7_9PSEU</name>
<evidence type="ECO:0000256" key="1">
    <source>
        <dbReference type="SAM" id="MobiDB-lite"/>
    </source>
</evidence>
<evidence type="ECO:0000313" key="3">
    <source>
        <dbReference type="Proteomes" id="UP001268819"/>
    </source>
</evidence>
<accession>A0ABU1PST7</accession>
<dbReference type="RefSeq" id="WP_310306320.1">
    <property type="nucleotide sequence ID" value="NZ_BAAAXB010000001.1"/>
</dbReference>
<feature type="compositionally biased region" description="Basic and acidic residues" evidence="1">
    <location>
        <begin position="31"/>
        <end position="40"/>
    </location>
</feature>
<evidence type="ECO:0000313" key="2">
    <source>
        <dbReference type="EMBL" id="MDR6593526.1"/>
    </source>
</evidence>
<keyword evidence="3" id="KW-1185">Reference proteome</keyword>
<gene>
    <name evidence="2" type="ORF">J2S66_001910</name>
</gene>
<protein>
    <submittedName>
        <fullName evidence="2">Uncharacterized protein</fullName>
    </submittedName>
</protein>
<reference evidence="2 3" key="1">
    <citation type="submission" date="2023-07" db="EMBL/GenBank/DDBJ databases">
        <title>Sequencing the genomes of 1000 actinobacteria strains.</title>
        <authorList>
            <person name="Klenk H.-P."/>
        </authorList>
    </citation>
    <scope>NUCLEOTIDE SEQUENCE [LARGE SCALE GENOMIC DNA]</scope>
    <source>
        <strain evidence="2 3">DSM 43749</strain>
    </source>
</reference>
<organism evidence="2 3">
    <name type="scientific">Saccharothrix longispora</name>
    <dbReference type="NCBI Taxonomy" id="33920"/>
    <lineage>
        <taxon>Bacteria</taxon>
        <taxon>Bacillati</taxon>
        <taxon>Actinomycetota</taxon>
        <taxon>Actinomycetes</taxon>
        <taxon>Pseudonocardiales</taxon>
        <taxon>Pseudonocardiaceae</taxon>
        <taxon>Saccharothrix</taxon>
    </lineage>
</organism>
<feature type="region of interest" description="Disordered" evidence="1">
    <location>
        <begin position="13"/>
        <end position="40"/>
    </location>
</feature>
<dbReference type="Proteomes" id="UP001268819">
    <property type="component" value="Unassembled WGS sequence"/>
</dbReference>
<comment type="caution">
    <text evidence="2">The sequence shown here is derived from an EMBL/GenBank/DDBJ whole genome shotgun (WGS) entry which is preliminary data.</text>
</comment>
<dbReference type="EMBL" id="JAVDSG010000001">
    <property type="protein sequence ID" value="MDR6593526.1"/>
    <property type="molecule type" value="Genomic_DNA"/>
</dbReference>
<sequence>MAVFDDVDRKVFLAGTSSGGTDHPTGDEEMDFHQPDEDLP</sequence>